<evidence type="ECO:0000313" key="2">
    <source>
        <dbReference type="RefSeq" id="XP_014503360.1"/>
    </source>
</evidence>
<protein>
    <submittedName>
        <fullName evidence="2">Uncharacterized protein LOC106763708</fullName>
    </submittedName>
</protein>
<accession>A0A1S3UBG2</accession>
<reference evidence="2" key="2">
    <citation type="submission" date="2025-08" db="UniProtKB">
        <authorList>
            <consortium name="RefSeq"/>
        </authorList>
    </citation>
    <scope>IDENTIFICATION</scope>
    <source>
        <tissue evidence="2">Leaf</tissue>
    </source>
</reference>
<dbReference type="PANTHER" id="PTHR37256">
    <property type="entry name" value="E1A-BINDING PROTEIN P400-LIKE"/>
    <property type="match status" value="1"/>
</dbReference>
<sequence>MNTKVLSCADAEGHGKQQLRKQVRRRLTNRPYHERLMNMADARKEIATALKYHRATTKLAIEHQEQLQRHPQQHHSLSFQLPFYSRFSLDGRFKARRRPQINNTFDPPFYLENNTLDPTLLLDNNNTSNTTFLLDNNNALDPTLLFDNNILDVTHNILDATPVLNNNILDGTPVFNYNSTLEPTLFSTNNVLPLCSYSTSPPFLAQQDVPLIGTLQPPQGEAVSTMMNIFESSTTNQASGSMHVAMDERGMEEIGALGQQHQREWDDTTSMINSFWWQDCLQQMENSAVEVNNGDDTFHGIFDDQVQFSWEN</sequence>
<keyword evidence="1" id="KW-1185">Reference proteome</keyword>
<proteinExistence type="predicted"/>
<dbReference type="Proteomes" id="UP000087766">
    <property type="component" value="Chromosome 6"/>
</dbReference>
<dbReference type="OrthoDB" id="1435343at2759"/>
<dbReference type="RefSeq" id="XP_014503360.1">
    <property type="nucleotide sequence ID" value="XM_014647874.1"/>
</dbReference>
<evidence type="ECO:0000313" key="1">
    <source>
        <dbReference type="Proteomes" id="UP000087766"/>
    </source>
</evidence>
<dbReference type="PANTHER" id="PTHR37256:SF1">
    <property type="entry name" value="MYB-LIKE PROTEIN A"/>
    <property type="match status" value="1"/>
</dbReference>
<reference evidence="1" key="1">
    <citation type="journal article" date="2014" name="Nat. Commun.">
        <title>Genome sequence of mungbean and insights into evolution within Vigna species.</title>
        <authorList>
            <person name="Kang Y.J."/>
            <person name="Kim S.K."/>
            <person name="Kim M.Y."/>
            <person name="Lestari P."/>
            <person name="Kim K.H."/>
            <person name="Ha B.K."/>
            <person name="Jun T.H."/>
            <person name="Hwang W.J."/>
            <person name="Lee T."/>
            <person name="Lee J."/>
            <person name="Shim S."/>
            <person name="Yoon M.Y."/>
            <person name="Jang Y.E."/>
            <person name="Han K.S."/>
            <person name="Taeprayoon P."/>
            <person name="Yoon N."/>
            <person name="Somta P."/>
            <person name="Tanya P."/>
            <person name="Kim K.S."/>
            <person name="Gwag J.G."/>
            <person name="Moon J.K."/>
            <person name="Lee Y.H."/>
            <person name="Park B.S."/>
            <person name="Bombarely A."/>
            <person name="Doyle J.J."/>
            <person name="Jackson S.A."/>
            <person name="Schafleitner R."/>
            <person name="Srinives P."/>
            <person name="Varshney R.K."/>
            <person name="Lee S.H."/>
        </authorList>
    </citation>
    <scope>NUCLEOTIDE SEQUENCE [LARGE SCALE GENOMIC DNA]</scope>
    <source>
        <strain evidence="1">cv. VC1973A</strain>
    </source>
</reference>
<dbReference type="GeneID" id="106763708"/>
<dbReference type="KEGG" id="vra:106763708"/>
<dbReference type="AlphaFoldDB" id="A0A1S3UBG2"/>
<organism evidence="1 2">
    <name type="scientific">Vigna radiata var. radiata</name>
    <name type="common">Mung bean</name>
    <name type="synonym">Phaseolus aureus</name>
    <dbReference type="NCBI Taxonomy" id="3916"/>
    <lineage>
        <taxon>Eukaryota</taxon>
        <taxon>Viridiplantae</taxon>
        <taxon>Streptophyta</taxon>
        <taxon>Embryophyta</taxon>
        <taxon>Tracheophyta</taxon>
        <taxon>Spermatophyta</taxon>
        <taxon>Magnoliopsida</taxon>
        <taxon>eudicotyledons</taxon>
        <taxon>Gunneridae</taxon>
        <taxon>Pentapetalae</taxon>
        <taxon>rosids</taxon>
        <taxon>fabids</taxon>
        <taxon>Fabales</taxon>
        <taxon>Fabaceae</taxon>
        <taxon>Papilionoideae</taxon>
        <taxon>50 kb inversion clade</taxon>
        <taxon>NPAAA clade</taxon>
        <taxon>indigoferoid/millettioid clade</taxon>
        <taxon>Phaseoleae</taxon>
        <taxon>Vigna</taxon>
    </lineage>
</organism>
<name>A0A1S3UBG2_VIGRR</name>
<gene>
    <name evidence="2" type="primary">LOC106763708</name>
</gene>